<dbReference type="InterPro" id="IPR036291">
    <property type="entry name" value="NAD(P)-bd_dom_sf"/>
</dbReference>
<feature type="domain" description="NAD-dependent epimerase/dehydratase" evidence="1">
    <location>
        <begin position="3"/>
        <end position="229"/>
    </location>
</feature>
<evidence type="ECO:0000313" key="3">
    <source>
        <dbReference type="Proteomes" id="UP000242915"/>
    </source>
</evidence>
<dbReference type="GO" id="GO:0004029">
    <property type="term" value="F:aldehyde dehydrogenase (NAD+) activity"/>
    <property type="evidence" value="ECO:0007669"/>
    <property type="project" value="TreeGrafter"/>
</dbReference>
<evidence type="ECO:0000259" key="1">
    <source>
        <dbReference type="Pfam" id="PF01370"/>
    </source>
</evidence>
<reference evidence="3" key="1">
    <citation type="submission" date="2017-06" db="EMBL/GenBank/DDBJ databases">
        <authorList>
            <person name="Varghese N."/>
            <person name="Submissions S."/>
        </authorList>
    </citation>
    <scope>NUCLEOTIDE SEQUENCE [LARGE SCALE GENOMIC DNA]</scope>
    <source>
        <strain evidence="3">CIP 108523</strain>
    </source>
</reference>
<organism evidence="2 3">
    <name type="scientific">Pseudomonas segetis</name>
    <dbReference type="NCBI Taxonomy" id="298908"/>
    <lineage>
        <taxon>Bacteria</taxon>
        <taxon>Pseudomonadati</taxon>
        <taxon>Pseudomonadota</taxon>
        <taxon>Gammaproteobacteria</taxon>
        <taxon>Pseudomonadales</taxon>
        <taxon>Pseudomonadaceae</taxon>
        <taxon>Pseudomonas</taxon>
    </lineage>
</organism>
<proteinExistence type="predicted"/>
<dbReference type="PANTHER" id="PTHR48079:SF6">
    <property type="entry name" value="NAD(P)-BINDING DOMAIN-CONTAINING PROTEIN-RELATED"/>
    <property type="match status" value="1"/>
</dbReference>
<keyword evidence="3" id="KW-1185">Reference proteome</keyword>
<dbReference type="GO" id="GO:0005737">
    <property type="term" value="C:cytoplasm"/>
    <property type="evidence" value="ECO:0007669"/>
    <property type="project" value="TreeGrafter"/>
</dbReference>
<dbReference type="EMBL" id="FZOG01000001">
    <property type="protein sequence ID" value="SNR90736.1"/>
    <property type="molecule type" value="Genomic_DNA"/>
</dbReference>
<dbReference type="PANTHER" id="PTHR48079">
    <property type="entry name" value="PROTEIN YEEZ"/>
    <property type="match status" value="1"/>
</dbReference>
<dbReference type="InterPro" id="IPR001509">
    <property type="entry name" value="Epimerase_deHydtase"/>
</dbReference>
<dbReference type="InterPro" id="IPR051783">
    <property type="entry name" value="NAD(P)-dependent_oxidoreduct"/>
</dbReference>
<protein>
    <submittedName>
        <fullName evidence="2">Nucleoside-diphosphate-sugar epimerase</fullName>
    </submittedName>
</protein>
<dbReference type="Proteomes" id="UP000242915">
    <property type="component" value="Unassembled WGS sequence"/>
</dbReference>
<evidence type="ECO:0000313" key="2">
    <source>
        <dbReference type="EMBL" id="SNR90736.1"/>
    </source>
</evidence>
<gene>
    <name evidence="2" type="ORF">SAMN05216255_0916</name>
</gene>
<dbReference type="Gene3D" id="3.40.50.720">
    <property type="entry name" value="NAD(P)-binding Rossmann-like Domain"/>
    <property type="match status" value="1"/>
</dbReference>
<dbReference type="RefSeq" id="WP_089358919.1">
    <property type="nucleotide sequence ID" value="NZ_FZOG01000001.1"/>
</dbReference>
<sequence length="314" mass="35041">MIALVLGASGFIGSKLVSRLLQQGVHVRLVTRSDNLAYLSSNEQVEIIKMDLLDRTAPFDEIINGCNVIFNCAGELKNINRMRGLHVKVVQNMINACQRLSLKSNCSIHWVQLSSVGAYGKGDGRCRVVTEETVTNPHGEYEITKTDADKIIMSSEGSFTWSILRPSNVYGPGMPNNSLRQLAKIISKRLFFYIGFHRSIATYVHVDDVVSALILCASDQRAKNQVFNVSNDCYLDRVINAIASYYSVSIPRIRLPIPLVRCLVFIVSRVVSLPINQERINALVSRTRYPTSKIEAVLDFSPSKALDSNIEDIF</sequence>
<name>A0A239A4Z1_9PSED</name>
<dbReference type="SUPFAM" id="SSF51735">
    <property type="entry name" value="NAD(P)-binding Rossmann-fold domains"/>
    <property type="match status" value="1"/>
</dbReference>
<accession>A0A239A4Z1</accession>
<dbReference type="Pfam" id="PF01370">
    <property type="entry name" value="Epimerase"/>
    <property type="match status" value="1"/>
</dbReference>
<dbReference type="AlphaFoldDB" id="A0A239A4Z1"/>